<dbReference type="Gene3D" id="3.30.565.10">
    <property type="entry name" value="Histidine kinase-like ATPase, C-terminal domain"/>
    <property type="match status" value="1"/>
</dbReference>
<proteinExistence type="predicted"/>
<dbReference type="EMBL" id="CP022433">
    <property type="protein sequence ID" value="ASN27809.1"/>
    <property type="molecule type" value="Genomic_DNA"/>
</dbReference>
<evidence type="ECO:0000256" key="1">
    <source>
        <dbReference type="ARBA" id="ARBA00022527"/>
    </source>
</evidence>
<dbReference type="GO" id="GO:0004674">
    <property type="term" value="F:protein serine/threonine kinase activity"/>
    <property type="evidence" value="ECO:0007669"/>
    <property type="project" value="UniProtKB-KW"/>
</dbReference>
<dbReference type="InterPro" id="IPR050267">
    <property type="entry name" value="Anti-sigma-factor_SerPK"/>
</dbReference>
<dbReference type="PANTHER" id="PTHR35526:SF3">
    <property type="entry name" value="ANTI-SIGMA-F FACTOR RSBW"/>
    <property type="match status" value="1"/>
</dbReference>
<feature type="domain" description="Histidine kinase/HSP90-like ATPase" evidence="3">
    <location>
        <begin position="36"/>
        <end position="146"/>
    </location>
</feature>
<dbReference type="Proteomes" id="UP000031501">
    <property type="component" value="Chromosome"/>
</dbReference>
<feature type="region of interest" description="Disordered" evidence="2">
    <location>
        <begin position="1"/>
        <end position="20"/>
    </location>
</feature>
<evidence type="ECO:0000256" key="2">
    <source>
        <dbReference type="SAM" id="MobiDB-lite"/>
    </source>
</evidence>
<dbReference type="CDD" id="cd16936">
    <property type="entry name" value="HATPase_RsbW-like"/>
    <property type="match status" value="1"/>
</dbReference>
<name>A0A221P6B4_9ACTN</name>
<evidence type="ECO:0000313" key="5">
    <source>
        <dbReference type="Proteomes" id="UP000031501"/>
    </source>
</evidence>
<dbReference type="InterPro" id="IPR036890">
    <property type="entry name" value="HATPase_C_sf"/>
</dbReference>
<reference evidence="4 5" key="1">
    <citation type="submission" date="2017-07" db="EMBL/GenBank/DDBJ databases">
        <title>Genome sequence of Streptomyces pluripotens MUSC 137T.</title>
        <authorList>
            <person name="Ser H.-L."/>
            <person name="Lee L.-H."/>
        </authorList>
    </citation>
    <scope>NUCLEOTIDE SEQUENCE [LARGE SCALE GENOMIC DNA]</scope>
    <source>
        <strain evidence="4 5">MUSC 137</strain>
    </source>
</reference>
<evidence type="ECO:0000313" key="4">
    <source>
        <dbReference type="EMBL" id="ASN27809.1"/>
    </source>
</evidence>
<dbReference type="PANTHER" id="PTHR35526">
    <property type="entry name" value="ANTI-SIGMA-F FACTOR RSBW-RELATED"/>
    <property type="match status" value="1"/>
</dbReference>
<evidence type="ECO:0000259" key="3">
    <source>
        <dbReference type="Pfam" id="PF13581"/>
    </source>
</evidence>
<dbReference type="AlphaFoldDB" id="A0A221P6B4"/>
<keyword evidence="5" id="KW-1185">Reference proteome</keyword>
<keyword evidence="1" id="KW-0723">Serine/threonine-protein kinase</keyword>
<protein>
    <recommendedName>
        <fullName evidence="3">Histidine kinase/HSP90-like ATPase domain-containing protein</fullName>
    </recommendedName>
</protein>
<dbReference type="Pfam" id="PF13581">
    <property type="entry name" value="HATPase_c_2"/>
    <property type="match status" value="1"/>
</dbReference>
<sequence>MWSMYTKHSSEARSAPTVSGTLSSCAGHSGLVVIAVPADERHVSAVRHRVAACLDAWRISLDDQVAVVLIVGELAANAALHGRDDMTVMIGVSVADVHIHVIDSGGTAGSREQEIDEDEHGRGLNIIRCLAQSVRWHSDAARTWVHVDYCLGGVQRT</sequence>
<keyword evidence="1" id="KW-0418">Kinase</keyword>
<dbReference type="STRING" id="1355015.LK06_030385"/>
<keyword evidence="1" id="KW-0808">Transferase</keyword>
<organism evidence="4 5">
    <name type="scientific">Streptomyces pluripotens</name>
    <dbReference type="NCBI Taxonomy" id="1355015"/>
    <lineage>
        <taxon>Bacteria</taxon>
        <taxon>Bacillati</taxon>
        <taxon>Actinomycetota</taxon>
        <taxon>Actinomycetes</taxon>
        <taxon>Kitasatosporales</taxon>
        <taxon>Streptomycetaceae</taxon>
        <taxon>Streptomyces</taxon>
    </lineage>
</organism>
<accession>A0A221P6B4</accession>
<dbReference type="PROSITE" id="PS51257">
    <property type="entry name" value="PROKAR_LIPOPROTEIN"/>
    <property type="match status" value="1"/>
</dbReference>
<dbReference type="SUPFAM" id="SSF55874">
    <property type="entry name" value="ATPase domain of HSP90 chaperone/DNA topoisomerase II/histidine kinase"/>
    <property type="match status" value="1"/>
</dbReference>
<dbReference type="KEGG" id="splu:LK06_030385"/>
<dbReference type="InterPro" id="IPR003594">
    <property type="entry name" value="HATPase_dom"/>
</dbReference>
<gene>
    <name evidence="4" type="ORF">LK07_31575</name>
</gene>